<comment type="caution">
    <text evidence="3">The sequence shown here is derived from an EMBL/GenBank/DDBJ whole genome shotgun (WGS) entry which is preliminary data.</text>
</comment>
<feature type="region of interest" description="Disordered" evidence="1">
    <location>
        <begin position="34"/>
        <end position="87"/>
    </location>
</feature>
<name>A0A941EJW4_9ACTN</name>
<dbReference type="Proteomes" id="UP000675781">
    <property type="component" value="Unassembled WGS sequence"/>
</dbReference>
<accession>A0A941EJW4</accession>
<evidence type="ECO:0000259" key="2">
    <source>
        <dbReference type="Pfam" id="PF14016"/>
    </source>
</evidence>
<keyword evidence="4" id="KW-1185">Reference proteome</keyword>
<dbReference type="Pfam" id="PF14016">
    <property type="entry name" value="DUF4232"/>
    <property type="match status" value="1"/>
</dbReference>
<feature type="compositionally biased region" description="Low complexity" evidence="1">
    <location>
        <begin position="62"/>
        <end position="87"/>
    </location>
</feature>
<evidence type="ECO:0000256" key="1">
    <source>
        <dbReference type="SAM" id="MobiDB-lite"/>
    </source>
</evidence>
<feature type="domain" description="DUF4232" evidence="2">
    <location>
        <begin position="90"/>
        <end position="226"/>
    </location>
</feature>
<evidence type="ECO:0000313" key="3">
    <source>
        <dbReference type="EMBL" id="MBR7833840.1"/>
    </source>
</evidence>
<organism evidence="3 4">
    <name type="scientific">Actinospica durhamensis</name>
    <dbReference type="NCBI Taxonomy" id="1508375"/>
    <lineage>
        <taxon>Bacteria</taxon>
        <taxon>Bacillati</taxon>
        <taxon>Actinomycetota</taxon>
        <taxon>Actinomycetes</taxon>
        <taxon>Catenulisporales</taxon>
        <taxon>Actinospicaceae</taxon>
        <taxon>Actinospica</taxon>
    </lineage>
</organism>
<gene>
    <name evidence="3" type="ORF">KDL01_11220</name>
</gene>
<dbReference type="AlphaFoldDB" id="A0A941EJW4"/>
<dbReference type="EMBL" id="JAGSOG010000041">
    <property type="protein sequence ID" value="MBR7833840.1"/>
    <property type="molecule type" value="Genomic_DNA"/>
</dbReference>
<proteinExistence type="predicted"/>
<dbReference type="InterPro" id="IPR025326">
    <property type="entry name" value="DUF4232"/>
</dbReference>
<dbReference type="InterPro" id="IPR006311">
    <property type="entry name" value="TAT_signal"/>
</dbReference>
<reference evidence="3" key="1">
    <citation type="submission" date="2021-04" db="EMBL/GenBank/DDBJ databases">
        <title>Genome based classification of Actinospica acidithermotolerans sp. nov., an actinobacterium isolated from an Indonesian hot spring.</title>
        <authorList>
            <person name="Kusuma A.B."/>
            <person name="Putra K.E."/>
            <person name="Nafisah S."/>
            <person name="Loh J."/>
            <person name="Nouioui I."/>
            <person name="Goodfellow M."/>
        </authorList>
    </citation>
    <scope>NUCLEOTIDE SEQUENCE</scope>
    <source>
        <strain evidence="3">CSCA 57</strain>
    </source>
</reference>
<dbReference type="RefSeq" id="WP_212528360.1">
    <property type="nucleotide sequence ID" value="NZ_JAGSOG010000041.1"/>
</dbReference>
<evidence type="ECO:0000313" key="4">
    <source>
        <dbReference type="Proteomes" id="UP000675781"/>
    </source>
</evidence>
<sequence>MTMSRGQFVAVTVVLAAAVMAGAGYWAYSAVAGPSTPPQARPPATGSVTNPGAGGGSSVTVPTSASGASPSAAAGASASASAPTSGTPQCLNGDITVSLGQGGGAAGHISVLLLFANGSGHPCYLHGYPGAELVDPSGTLPPLDAVRKLTGYMGGAQGMSAAPTVTLAAGQTVSAVLEWTDVSSGSTASCYTGADSLAVTPPNSTAATKLSLGSGATVCGGFEVHPVLAVIGNTPTG</sequence>
<protein>
    <submittedName>
        <fullName evidence="3">DUF4232 domain-containing protein</fullName>
    </submittedName>
</protein>
<dbReference type="PROSITE" id="PS51318">
    <property type="entry name" value="TAT"/>
    <property type="match status" value="1"/>
</dbReference>